<feature type="compositionally biased region" description="Basic and acidic residues" evidence="1">
    <location>
        <begin position="27"/>
        <end position="39"/>
    </location>
</feature>
<dbReference type="EMBL" id="LXQA010181104">
    <property type="protein sequence ID" value="MCI30640.1"/>
    <property type="molecule type" value="Genomic_DNA"/>
</dbReference>
<evidence type="ECO:0000313" key="2">
    <source>
        <dbReference type="EMBL" id="MCI30640.1"/>
    </source>
</evidence>
<feature type="region of interest" description="Disordered" evidence="1">
    <location>
        <begin position="1"/>
        <end position="82"/>
    </location>
</feature>
<protein>
    <submittedName>
        <fullName evidence="2">Auxin response factor 2-like</fullName>
    </submittedName>
</protein>
<evidence type="ECO:0000256" key="1">
    <source>
        <dbReference type="SAM" id="MobiDB-lite"/>
    </source>
</evidence>
<evidence type="ECO:0000313" key="3">
    <source>
        <dbReference type="Proteomes" id="UP000265520"/>
    </source>
</evidence>
<feature type="non-terminal residue" evidence="2">
    <location>
        <position position="82"/>
    </location>
</feature>
<proteinExistence type="predicted"/>
<comment type="caution">
    <text evidence="2">The sequence shown here is derived from an EMBL/GenBank/DDBJ whole genome shotgun (WGS) entry which is preliminary data.</text>
</comment>
<keyword evidence="3" id="KW-1185">Reference proteome</keyword>
<sequence length="82" mass="9170">MPEPSISQRNNTSEPVSHMQISSQQHHTFENDQKSEHSKSSKPAADNPVVVDDQEKLLQTSQPHVKDVQFKSQNGSARSCTK</sequence>
<reference evidence="2 3" key="1">
    <citation type="journal article" date="2018" name="Front. Plant Sci.">
        <title>Red Clover (Trifolium pratense) and Zigzag Clover (T. medium) - A Picture of Genomic Similarities and Differences.</title>
        <authorList>
            <person name="Dluhosova J."/>
            <person name="Istvanek J."/>
            <person name="Nedelnik J."/>
            <person name="Repkova J."/>
        </authorList>
    </citation>
    <scope>NUCLEOTIDE SEQUENCE [LARGE SCALE GENOMIC DNA]</scope>
    <source>
        <strain evidence="3">cv. 10/8</strain>
        <tissue evidence="2">Leaf</tissue>
    </source>
</reference>
<dbReference type="AlphaFoldDB" id="A0A392R4A7"/>
<feature type="compositionally biased region" description="Polar residues" evidence="1">
    <location>
        <begin position="1"/>
        <end position="26"/>
    </location>
</feature>
<feature type="compositionally biased region" description="Polar residues" evidence="1">
    <location>
        <begin position="70"/>
        <end position="82"/>
    </location>
</feature>
<organism evidence="2 3">
    <name type="scientific">Trifolium medium</name>
    <dbReference type="NCBI Taxonomy" id="97028"/>
    <lineage>
        <taxon>Eukaryota</taxon>
        <taxon>Viridiplantae</taxon>
        <taxon>Streptophyta</taxon>
        <taxon>Embryophyta</taxon>
        <taxon>Tracheophyta</taxon>
        <taxon>Spermatophyta</taxon>
        <taxon>Magnoliopsida</taxon>
        <taxon>eudicotyledons</taxon>
        <taxon>Gunneridae</taxon>
        <taxon>Pentapetalae</taxon>
        <taxon>rosids</taxon>
        <taxon>fabids</taxon>
        <taxon>Fabales</taxon>
        <taxon>Fabaceae</taxon>
        <taxon>Papilionoideae</taxon>
        <taxon>50 kb inversion clade</taxon>
        <taxon>NPAAA clade</taxon>
        <taxon>Hologalegina</taxon>
        <taxon>IRL clade</taxon>
        <taxon>Trifolieae</taxon>
        <taxon>Trifolium</taxon>
    </lineage>
</organism>
<dbReference type="Proteomes" id="UP000265520">
    <property type="component" value="Unassembled WGS sequence"/>
</dbReference>
<name>A0A392R4A7_9FABA</name>
<accession>A0A392R4A7</accession>